<organism evidence="6 7">
    <name type="scientific">Potamilus streckersoni</name>
    <dbReference type="NCBI Taxonomy" id="2493646"/>
    <lineage>
        <taxon>Eukaryota</taxon>
        <taxon>Metazoa</taxon>
        <taxon>Spiralia</taxon>
        <taxon>Lophotrochozoa</taxon>
        <taxon>Mollusca</taxon>
        <taxon>Bivalvia</taxon>
        <taxon>Autobranchia</taxon>
        <taxon>Heteroconchia</taxon>
        <taxon>Palaeoheterodonta</taxon>
        <taxon>Unionida</taxon>
        <taxon>Unionoidea</taxon>
        <taxon>Unionidae</taxon>
        <taxon>Ambleminae</taxon>
        <taxon>Lampsilini</taxon>
        <taxon>Potamilus</taxon>
    </lineage>
</organism>
<reference evidence="6" key="3">
    <citation type="submission" date="2023-05" db="EMBL/GenBank/DDBJ databases">
        <authorList>
            <person name="Smith C.H."/>
        </authorList>
    </citation>
    <scope>NUCLEOTIDE SEQUENCE</scope>
    <source>
        <strain evidence="6">CHS0354</strain>
        <tissue evidence="6">Mantle</tissue>
    </source>
</reference>
<comment type="caution">
    <text evidence="6">The sequence shown here is derived from an EMBL/GenBank/DDBJ whole genome shotgun (WGS) entry which is preliminary data.</text>
</comment>
<comment type="subcellular location">
    <subcellularLocation>
        <location evidence="1">Membrane</location>
        <topology evidence="1">Multi-pass membrane protein</topology>
    </subcellularLocation>
</comment>
<gene>
    <name evidence="6" type="ORF">CHS0354_014135</name>
</gene>
<feature type="transmembrane region" description="Helical" evidence="5">
    <location>
        <begin position="217"/>
        <end position="238"/>
    </location>
</feature>
<evidence type="ECO:0000313" key="7">
    <source>
        <dbReference type="Proteomes" id="UP001195483"/>
    </source>
</evidence>
<evidence type="ECO:0000256" key="1">
    <source>
        <dbReference type="ARBA" id="ARBA00004141"/>
    </source>
</evidence>
<evidence type="ECO:0000256" key="5">
    <source>
        <dbReference type="SAM" id="Phobius"/>
    </source>
</evidence>
<proteinExistence type="predicted"/>
<keyword evidence="7" id="KW-1185">Reference proteome</keyword>
<dbReference type="AlphaFoldDB" id="A0AAE0TLH8"/>
<dbReference type="InterPro" id="IPR004835">
    <property type="entry name" value="Chitin_synth"/>
</dbReference>
<dbReference type="GO" id="GO:0071944">
    <property type="term" value="C:cell periphery"/>
    <property type="evidence" value="ECO:0007669"/>
    <property type="project" value="TreeGrafter"/>
</dbReference>
<reference evidence="6" key="1">
    <citation type="journal article" date="2021" name="Genome Biol. Evol.">
        <title>A High-Quality Reference Genome for a Parasitic Bivalve with Doubly Uniparental Inheritance (Bivalvia: Unionida).</title>
        <authorList>
            <person name="Smith C.H."/>
        </authorList>
    </citation>
    <scope>NUCLEOTIDE SEQUENCE</scope>
    <source>
        <strain evidence="6">CHS0354</strain>
    </source>
</reference>
<dbReference type="GO" id="GO:0016020">
    <property type="term" value="C:membrane"/>
    <property type="evidence" value="ECO:0007669"/>
    <property type="project" value="UniProtKB-SubCell"/>
</dbReference>
<feature type="transmembrane region" description="Helical" evidence="5">
    <location>
        <begin position="170"/>
        <end position="188"/>
    </location>
</feature>
<dbReference type="GO" id="GO:0006031">
    <property type="term" value="P:chitin biosynthetic process"/>
    <property type="evidence" value="ECO:0007669"/>
    <property type="project" value="TreeGrafter"/>
</dbReference>
<reference evidence="6" key="2">
    <citation type="journal article" date="2021" name="Genome Biol. Evol.">
        <title>Developing a high-quality reference genome for a parasitic bivalve with doubly uniparental inheritance (Bivalvia: Unionida).</title>
        <authorList>
            <person name="Smith C.H."/>
        </authorList>
    </citation>
    <scope>NUCLEOTIDE SEQUENCE</scope>
    <source>
        <strain evidence="6">CHS0354</strain>
        <tissue evidence="6">Mantle</tissue>
    </source>
</reference>
<evidence type="ECO:0000256" key="3">
    <source>
        <dbReference type="ARBA" id="ARBA00023136"/>
    </source>
</evidence>
<dbReference type="PANTHER" id="PTHR22914:SF41">
    <property type="entry name" value="CHITIN SYNTHASE 7"/>
    <property type="match status" value="1"/>
</dbReference>
<sequence>MVLYSLCNLNVTSWGTRESVHTTAGNSTVKSGYPRNWFDISRGALRFLCCSQETDQSYILQRLDQLEKKFDQQIHDSSSMEQTVKAPPSPTVSTADNSIDHEEAIYENSETVKYDWIGEEKLKNATLGELDGDERKFWKYMIKKYLFPLVQTDEEKQRVEAELTALRNKVCLFFILANAMFICIIFTLQQVTMQTKSLSIPLPCVSRNGKVDYVEPISLTFTFIFGILLLVQFVCMLLHRFGTLVHICARTEIFKFEKDDDKTNYEQLFYDLARMSHTEKRLTRGRSIFLPSTGKLNKGKN</sequence>
<dbReference type="GO" id="GO:0004100">
    <property type="term" value="F:chitin synthase activity"/>
    <property type="evidence" value="ECO:0007669"/>
    <property type="project" value="InterPro"/>
</dbReference>
<evidence type="ECO:0000313" key="6">
    <source>
        <dbReference type="EMBL" id="KAK3611783.1"/>
    </source>
</evidence>
<keyword evidence="3 5" id="KW-0472">Membrane</keyword>
<accession>A0AAE0TLH8</accession>
<feature type="region of interest" description="Disordered" evidence="4">
    <location>
        <begin position="77"/>
        <end position="96"/>
    </location>
</feature>
<dbReference type="Proteomes" id="UP001195483">
    <property type="component" value="Unassembled WGS sequence"/>
</dbReference>
<dbReference type="PANTHER" id="PTHR22914">
    <property type="entry name" value="CHITIN SYNTHASE"/>
    <property type="match status" value="1"/>
</dbReference>
<evidence type="ECO:0000256" key="4">
    <source>
        <dbReference type="SAM" id="MobiDB-lite"/>
    </source>
</evidence>
<evidence type="ECO:0000256" key="2">
    <source>
        <dbReference type="ARBA" id="ARBA00022692"/>
    </source>
</evidence>
<name>A0AAE0TLH8_9BIVA</name>
<dbReference type="EMBL" id="JAEAOA010000869">
    <property type="protein sequence ID" value="KAK3611783.1"/>
    <property type="molecule type" value="Genomic_DNA"/>
</dbReference>
<protein>
    <submittedName>
        <fullName evidence="6">Uncharacterized protein</fullName>
    </submittedName>
</protein>
<keyword evidence="5" id="KW-1133">Transmembrane helix</keyword>
<keyword evidence="2 5" id="KW-0812">Transmembrane</keyword>